<dbReference type="InterPro" id="IPR019826">
    <property type="entry name" value="Carboxylesterase_B_AS"/>
</dbReference>
<dbReference type="Gene3D" id="3.40.50.1820">
    <property type="entry name" value="alpha/beta hydrolase"/>
    <property type="match status" value="1"/>
</dbReference>
<evidence type="ECO:0000256" key="1">
    <source>
        <dbReference type="ARBA" id="ARBA00005964"/>
    </source>
</evidence>
<keyword evidence="7" id="KW-1185">Reference proteome</keyword>
<gene>
    <name evidence="5" type="ORF">F8568_018775</name>
    <name evidence="6" type="ORF">F8568_022275</name>
</gene>
<name>A0A6I4MFX5_9ACTN</name>
<feature type="domain" description="Carboxylesterase type B" evidence="4">
    <location>
        <begin position="30"/>
        <end position="203"/>
    </location>
</feature>
<evidence type="ECO:0000259" key="4">
    <source>
        <dbReference type="Pfam" id="PF00135"/>
    </source>
</evidence>
<sequence>MQGTGSRERPRGPSTRRAELYPLVSHLSLTQRGSGDYSLLDQQAALRWVQQNIGQFGGDPHKVTLFGESAGATYTCMNVASPSAAGLFGSAIAESGCGIPGPSITQAKESGAKVARKLGCTQGDAVSVACLRSKSTQEISDAADSALGGGVGINNASIPAVGGGVLPHQLNAALQSGSYNRVPMIIGTNLNEGQLLAGLLGARYGLSEALRSVLRTLPAAVRGKVSTRIRRSGVFCRAAPAAAK</sequence>
<evidence type="ECO:0000256" key="2">
    <source>
        <dbReference type="ARBA" id="ARBA00022801"/>
    </source>
</evidence>
<evidence type="ECO:0000313" key="7">
    <source>
        <dbReference type="Proteomes" id="UP000462055"/>
    </source>
</evidence>
<comment type="similarity">
    <text evidence="1 3">Belongs to the type-B carboxylesterase/lipase family.</text>
</comment>
<evidence type="ECO:0000313" key="5">
    <source>
        <dbReference type="EMBL" id="MWA02374.1"/>
    </source>
</evidence>
<dbReference type="EMBL" id="WBMS02000017">
    <property type="protein sequence ID" value="MWA03054.1"/>
    <property type="molecule type" value="Genomic_DNA"/>
</dbReference>
<dbReference type="SUPFAM" id="SSF53474">
    <property type="entry name" value="alpha/beta-Hydrolases"/>
    <property type="match status" value="1"/>
</dbReference>
<organism evidence="6 7">
    <name type="scientific">Actinomadura physcomitrii</name>
    <dbReference type="NCBI Taxonomy" id="2650748"/>
    <lineage>
        <taxon>Bacteria</taxon>
        <taxon>Bacillati</taxon>
        <taxon>Actinomycetota</taxon>
        <taxon>Actinomycetes</taxon>
        <taxon>Streptosporangiales</taxon>
        <taxon>Thermomonosporaceae</taxon>
        <taxon>Actinomadura</taxon>
    </lineage>
</organism>
<dbReference type="PANTHER" id="PTHR11559">
    <property type="entry name" value="CARBOXYLESTERASE"/>
    <property type="match status" value="1"/>
</dbReference>
<dbReference type="InterPro" id="IPR029058">
    <property type="entry name" value="AB_hydrolase_fold"/>
</dbReference>
<dbReference type="GO" id="GO:0016787">
    <property type="term" value="F:hydrolase activity"/>
    <property type="evidence" value="ECO:0007669"/>
    <property type="project" value="UniProtKB-KW"/>
</dbReference>
<accession>A0A6I4MFX5</accession>
<reference evidence="6 7" key="1">
    <citation type="submission" date="2019-12" db="EMBL/GenBank/DDBJ databases">
        <title>Actinomadura physcomitrii sp. nov., a novel actinomycete isolated from moss [Physcomitrium sphaericum (Ludw) Fuernr].</title>
        <authorList>
            <person name="Zhuang X."/>
        </authorList>
    </citation>
    <scope>NUCLEOTIDE SEQUENCE [LARGE SCALE GENOMIC DNA]</scope>
    <source>
        <strain evidence="6 7">LD22</strain>
    </source>
</reference>
<evidence type="ECO:0000256" key="3">
    <source>
        <dbReference type="RuleBase" id="RU361235"/>
    </source>
</evidence>
<protein>
    <recommendedName>
        <fullName evidence="3">Carboxylic ester hydrolase</fullName>
        <ecNumber evidence="3">3.1.1.-</ecNumber>
    </recommendedName>
</protein>
<evidence type="ECO:0000313" key="6">
    <source>
        <dbReference type="EMBL" id="MWA03054.1"/>
    </source>
</evidence>
<dbReference type="Proteomes" id="UP000462055">
    <property type="component" value="Unassembled WGS sequence"/>
</dbReference>
<dbReference type="AlphaFoldDB" id="A0A6I4MFX5"/>
<dbReference type="EC" id="3.1.1.-" evidence="3"/>
<dbReference type="EMBL" id="WBMS02000013">
    <property type="protein sequence ID" value="MWA02374.1"/>
    <property type="molecule type" value="Genomic_DNA"/>
</dbReference>
<dbReference type="Pfam" id="PF00135">
    <property type="entry name" value="COesterase"/>
    <property type="match status" value="1"/>
</dbReference>
<proteinExistence type="inferred from homology"/>
<dbReference type="InterPro" id="IPR050309">
    <property type="entry name" value="Type-B_Carboxylest/Lipase"/>
</dbReference>
<dbReference type="PROSITE" id="PS00122">
    <property type="entry name" value="CARBOXYLESTERASE_B_1"/>
    <property type="match status" value="1"/>
</dbReference>
<comment type="caution">
    <text evidence="6">The sequence shown here is derived from an EMBL/GenBank/DDBJ whole genome shotgun (WGS) entry which is preliminary data.</text>
</comment>
<dbReference type="InterPro" id="IPR002018">
    <property type="entry name" value="CarbesteraseB"/>
</dbReference>
<keyword evidence="2 3" id="KW-0378">Hydrolase</keyword>